<feature type="domain" description="DUF4180" evidence="1">
    <location>
        <begin position="10"/>
        <end position="118"/>
    </location>
</feature>
<sequence>MEIRIKQAGGVQVAVLEAEAPLITDVQSALDLMATVRYETGCDRIVVRKEQIAEPFFDLKTRIAGEILQKFINYQFKFAVVGDFSGYESKSLRDFFRESNNGRDAFFVPNEEEALAKLSIA</sequence>
<proteinExistence type="predicted"/>
<dbReference type="Proteomes" id="UP001595715">
    <property type="component" value="Unassembled WGS sequence"/>
</dbReference>
<evidence type="ECO:0000313" key="3">
    <source>
        <dbReference type="Proteomes" id="UP001595715"/>
    </source>
</evidence>
<dbReference type="EMBL" id="JBHSAM010000028">
    <property type="protein sequence ID" value="MFC4101401.1"/>
    <property type="molecule type" value="Genomic_DNA"/>
</dbReference>
<reference evidence="3" key="1">
    <citation type="journal article" date="2019" name="Int. J. Syst. Evol. Microbiol.">
        <title>The Global Catalogue of Microorganisms (GCM) 10K type strain sequencing project: providing services to taxonomists for standard genome sequencing and annotation.</title>
        <authorList>
            <consortium name="The Broad Institute Genomics Platform"/>
            <consortium name="The Broad Institute Genome Sequencing Center for Infectious Disease"/>
            <person name="Wu L."/>
            <person name="Ma J."/>
        </authorList>
    </citation>
    <scope>NUCLEOTIDE SEQUENCE [LARGE SCALE GENOMIC DNA]</scope>
    <source>
        <strain evidence="3">IBRC-M 10987</strain>
    </source>
</reference>
<dbReference type="Pfam" id="PF13788">
    <property type="entry name" value="DUF4180"/>
    <property type="match status" value="1"/>
</dbReference>
<accession>A0ABV8K5Z5</accession>
<evidence type="ECO:0000259" key="1">
    <source>
        <dbReference type="Pfam" id="PF13788"/>
    </source>
</evidence>
<keyword evidence="3" id="KW-1185">Reference proteome</keyword>
<comment type="caution">
    <text evidence="2">The sequence shown here is derived from an EMBL/GenBank/DDBJ whole genome shotgun (WGS) entry which is preliminary data.</text>
</comment>
<evidence type="ECO:0000313" key="2">
    <source>
        <dbReference type="EMBL" id="MFC4101401.1"/>
    </source>
</evidence>
<dbReference type="RefSeq" id="WP_377720018.1">
    <property type="nucleotide sequence ID" value="NZ_JBHSAM010000028.1"/>
</dbReference>
<protein>
    <submittedName>
        <fullName evidence="2">DUF4180 domain-containing protein</fullName>
    </submittedName>
</protein>
<name>A0ABV8K5Z5_9BACL</name>
<dbReference type="InterPro" id="IPR025438">
    <property type="entry name" value="DUF4180"/>
</dbReference>
<gene>
    <name evidence="2" type="ORF">ACFOZ8_17300</name>
</gene>
<organism evidence="2 3">
    <name type="scientific">Paenibacillus xanthanilyticus</name>
    <dbReference type="NCBI Taxonomy" id="1783531"/>
    <lineage>
        <taxon>Bacteria</taxon>
        <taxon>Bacillati</taxon>
        <taxon>Bacillota</taxon>
        <taxon>Bacilli</taxon>
        <taxon>Bacillales</taxon>
        <taxon>Paenibacillaceae</taxon>
        <taxon>Paenibacillus</taxon>
    </lineage>
</organism>